<accession>A0A6A6BK90</accession>
<sequence length="575" mass="60690">MAQPAYHRVGDEDDIELDDIHGLPRTAGLRQGSTRRQPKVIWLIVFFLINSLAFGIAAVPRINLVVSLICRQTLDSQAPGSGDAGSTEPVVIGGHNPQCMEHSEVSSLTALTASYGNVISGVLSICTSTFLSMLSDRVGRIKIIAYSAVVLLCAEAVLVVLANSSASVSYKWLYLAYLLDGLAGSFSVIMAMASAYISDCTAQEQRNVEVGRMQAAMFIGIAVGPAISSAIVGSSGQKSPLLVFYICLVMRAFSLVYLSIVPESLPALVAGTISRNAPLFPMLNMSSAKSFDIRAQLDRINPFKWLDRLVPSGTIGSTLLRRNVLLLLAINFICYSGAMATSDVLILYPQMVFKWGNVENNMFMSIVNAFRAAVSALALPLLIKLFRKAYPESGGGRRRARNTSTSTNTLYEAAPFTPRASTEDEEEAEEEEETSRPRSPTATDTASPSPALPPHPDPLDRTLLLTALVTDALGYTGYALAPSGAVFTLSGALAAFGAVGTSTTEVALTKHVARARVGELMGGLGVLQAATRIVAPAVVNVVYAATVEAAPEVAFLGVAGALVLGAVLAGGLRGA</sequence>
<dbReference type="Proteomes" id="UP000799438">
    <property type="component" value="Unassembled WGS sequence"/>
</dbReference>
<feature type="compositionally biased region" description="Low complexity" evidence="5">
    <location>
        <begin position="437"/>
        <end position="449"/>
    </location>
</feature>
<dbReference type="PANTHER" id="PTHR23507">
    <property type="entry name" value="ZGC:174356"/>
    <property type="match status" value="1"/>
</dbReference>
<feature type="transmembrane region" description="Helical" evidence="6">
    <location>
        <begin position="40"/>
        <end position="59"/>
    </location>
</feature>
<protein>
    <recommendedName>
        <fullName evidence="9">Major facilitator superfamily (MFS) profile domain-containing protein</fullName>
    </recommendedName>
</protein>
<feature type="transmembrane region" description="Helical" evidence="6">
    <location>
        <begin position="174"/>
        <end position="197"/>
    </location>
</feature>
<evidence type="ECO:0000256" key="2">
    <source>
        <dbReference type="ARBA" id="ARBA00022692"/>
    </source>
</evidence>
<dbReference type="PANTHER" id="PTHR23507:SF40">
    <property type="entry name" value="TETRACYCLINE-EFFLUX TRANSPORTER"/>
    <property type="match status" value="1"/>
</dbReference>
<feature type="transmembrane region" description="Helical" evidence="6">
    <location>
        <begin position="362"/>
        <end position="383"/>
    </location>
</feature>
<dbReference type="EMBL" id="ML995479">
    <property type="protein sequence ID" value="KAF2144532.1"/>
    <property type="molecule type" value="Genomic_DNA"/>
</dbReference>
<evidence type="ECO:0000313" key="7">
    <source>
        <dbReference type="EMBL" id="KAF2144532.1"/>
    </source>
</evidence>
<evidence type="ECO:0008006" key="9">
    <source>
        <dbReference type="Google" id="ProtNLM"/>
    </source>
</evidence>
<dbReference type="GO" id="GO:0022857">
    <property type="term" value="F:transmembrane transporter activity"/>
    <property type="evidence" value="ECO:0007669"/>
    <property type="project" value="InterPro"/>
</dbReference>
<dbReference type="OrthoDB" id="3026777at2759"/>
<feature type="transmembrane region" description="Helical" evidence="6">
    <location>
        <begin position="487"/>
        <end position="508"/>
    </location>
</feature>
<dbReference type="InterPro" id="IPR036259">
    <property type="entry name" value="MFS_trans_sf"/>
</dbReference>
<dbReference type="Gene3D" id="1.20.1250.20">
    <property type="entry name" value="MFS general substrate transporter like domains"/>
    <property type="match status" value="1"/>
</dbReference>
<feature type="transmembrane region" description="Helical" evidence="6">
    <location>
        <begin position="110"/>
        <end position="131"/>
    </location>
</feature>
<feature type="compositionally biased region" description="Acidic residues" evidence="5">
    <location>
        <begin position="423"/>
        <end position="433"/>
    </location>
</feature>
<evidence type="ECO:0000256" key="3">
    <source>
        <dbReference type="ARBA" id="ARBA00022989"/>
    </source>
</evidence>
<dbReference type="Pfam" id="PF07690">
    <property type="entry name" value="MFS_1"/>
    <property type="match status" value="1"/>
</dbReference>
<feature type="transmembrane region" description="Helical" evidence="6">
    <location>
        <begin position="242"/>
        <end position="260"/>
    </location>
</feature>
<feature type="transmembrane region" description="Helical" evidence="6">
    <location>
        <begin position="553"/>
        <end position="572"/>
    </location>
</feature>
<reference evidence="7" key="1">
    <citation type="journal article" date="2020" name="Stud. Mycol.">
        <title>101 Dothideomycetes genomes: a test case for predicting lifestyles and emergence of pathogens.</title>
        <authorList>
            <person name="Haridas S."/>
            <person name="Albert R."/>
            <person name="Binder M."/>
            <person name="Bloem J."/>
            <person name="Labutti K."/>
            <person name="Salamov A."/>
            <person name="Andreopoulos B."/>
            <person name="Baker S."/>
            <person name="Barry K."/>
            <person name="Bills G."/>
            <person name="Bluhm B."/>
            <person name="Cannon C."/>
            <person name="Castanera R."/>
            <person name="Culley D."/>
            <person name="Daum C."/>
            <person name="Ezra D."/>
            <person name="Gonzalez J."/>
            <person name="Henrissat B."/>
            <person name="Kuo A."/>
            <person name="Liang C."/>
            <person name="Lipzen A."/>
            <person name="Lutzoni F."/>
            <person name="Magnuson J."/>
            <person name="Mondo S."/>
            <person name="Nolan M."/>
            <person name="Ohm R."/>
            <person name="Pangilinan J."/>
            <person name="Park H.-J."/>
            <person name="Ramirez L."/>
            <person name="Alfaro M."/>
            <person name="Sun H."/>
            <person name="Tritt A."/>
            <person name="Yoshinaga Y."/>
            <person name="Zwiers L.-H."/>
            <person name="Turgeon B."/>
            <person name="Goodwin S."/>
            <person name="Spatafora J."/>
            <person name="Crous P."/>
            <person name="Grigoriev I."/>
        </authorList>
    </citation>
    <scope>NUCLEOTIDE SEQUENCE</scope>
    <source>
        <strain evidence="7">CBS 121167</strain>
    </source>
</reference>
<evidence type="ECO:0000313" key="8">
    <source>
        <dbReference type="Proteomes" id="UP000799438"/>
    </source>
</evidence>
<feature type="region of interest" description="Disordered" evidence="5">
    <location>
        <begin position="392"/>
        <end position="457"/>
    </location>
</feature>
<evidence type="ECO:0000256" key="1">
    <source>
        <dbReference type="ARBA" id="ARBA00004141"/>
    </source>
</evidence>
<feature type="transmembrane region" description="Helical" evidence="6">
    <location>
        <begin position="324"/>
        <end position="342"/>
    </location>
</feature>
<comment type="subcellular location">
    <subcellularLocation>
        <location evidence="1">Membrane</location>
        <topology evidence="1">Multi-pass membrane protein</topology>
    </subcellularLocation>
</comment>
<evidence type="ECO:0000256" key="6">
    <source>
        <dbReference type="SAM" id="Phobius"/>
    </source>
</evidence>
<dbReference type="AlphaFoldDB" id="A0A6A6BK90"/>
<keyword evidence="8" id="KW-1185">Reference proteome</keyword>
<dbReference type="GO" id="GO:0016020">
    <property type="term" value="C:membrane"/>
    <property type="evidence" value="ECO:0007669"/>
    <property type="project" value="UniProtKB-SubCell"/>
</dbReference>
<gene>
    <name evidence="7" type="ORF">K452DRAFT_143399</name>
</gene>
<keyword evidence="2 6" id="KW-0812">Transmembrane</keyword>
<feature type="transmembrane region" description="Helical" evidence="6">
    <location>
        <begin position="217"/>
        <end position="236"/>
    </location>
</feature>
<feature type="transmembrane region" description="Helical" evidence="6">
    <location>
        <begin position="143"/>
        <end position="162"/>
    </location>
</feature>
<dbReference type="InterPro" id="IPR011701">
    <property type="entry name" value="MFS"/>
</dbReference>
<proteinExistence type="predicted"/>
<evidence type="ECO:0000256" key="5">
    <source>
        <dbReference type="SAM" id="MobiDB-lite"/>
    </source>
</evidence>
<keyword evidence="3 6" id="KW-1133">Transmembrane helix</keyword>
<dbReference type="RefSeq" id="XP_033400244.1">
    <property type="nucleotide sequence ID" value="XM_033535438.1"/>
</dbReference>
<evidence type="ECO:0000256" key="4">
    <source>
        <dbReference type="ARBA" id="ARBA00023136"/>
    </source>
</evidence>
<keyword evidence="4 6" id="KW-0472">Membrane</keyword>
<dbReference type="GeneID" id="54292932"/>
<name>A0A6A6BK90_9PEZI</name>
<organism evidence="7 8">
    <name type="scientific">Aplosporella prunicola CBS 121167</name>
    <dbReference type="NCBI Taxonomy" id="1176127"/>
    <lineage>
        <taxon>Eukaryota</taxon>
        <taxon>Fungi</taxon>
        <taxon>Dikarya</taxon>
        <taxon>Ascomycota</taxon>
        <taxon>Pezizomycotina</taxon>
        <taxon>Dothideomycetes</taxon>
        <taxon>Dothideomycetes incertae sedis</taxon>
        <taxon>Botryosphaeriales</taxon>
        <taxon>Aplosporellaceae</taxon>
        <taxon>Aplosporella</taxon>
    </lineage>
</organism>
<dbReference type="SUPFAM" id="SSF103473">
    <property type="entry name" value="MFS general substrate transporter"/>
    <property type="match status" value="1"/>
</dbReference>